<protein>
    <submittedName>
        <fullName evidence="2">Uncharacterized protein</fullName>
    </submittedName>
</protein>
<comment type="caution">
    <text evidence="2">The sequence shown here is derived from an EMBL/GenBank/DDBJ whole genome shotgun (WGS) entry which is preliminary data.</text>
</comment>
<evidence type="ECO:0000313" key="3">
    <source>
        <dbReference type="Proteomes" id="UP001194746"/>
    </source>
</evidence>
<reference evidence="2" key="2">
    <citation type="submission" date="2020-02" db="EMBL/GenBank/DDBJ databases">
        <authorList>
            <person name="Gilchrist C.L.M."/>
            <person name="Chooi Y.-H."/>
        </authorList>
    </citation>
    <scope>NUCLEOTIDE SEQUENCE</scope>
    <source>
        <strain evidence="2">MST-FP2251</strain>
    </source>
</reference>
<accession>A0AAD4GND1</accession>
<gene>
    <name evidence="2" type="ORF">FE257_003735</name>
</gene>
<feature type="chain" id="PRO_5042270166" evidence="1">
    <location>
        <begin position="21"/>
        <end position="118"/>
    </location>
</feature>
<evidence type="ECO:0000256" key="1">
    <source>
        <dbReference type="SAM" id="SignalP"/>
    </source>
</evidence>
<name>A0AAD4GND1_ASPNN</name>
<dbReference type="Proteomes" id="UP001194746">
    <property type="component" value="Unassembled WGS sequence"/>
</dbReference>
<reference evidence="2" key="1">
    <citation type="journal article" date="2019" name="Beilstein J. Org. Chem.">
        <title>Nanangenines: drimane sesquiterpenoids as the dominant metabolite cohort of a novel Australian fungus, Aspergillus nanangensis.</title>
        <authorList>
            <person name="Lacey H.J."/>
            <person name="Gilchrist C.L.M."/>
            <person name="Crombie A."/>
            <person name="Kalaitzis J.A."/>
            <person name="Vuong D."/>
            <person name="Rutledge P.J."/>
            <person name="Turner P."/>
            <person name="Pitt J.I."/>
            <person name="Lacey E."/>
            <person name="Chooi Y.H."/>
            <person name="Piggott A.M."/>
        </authorList>
    </citation>
    <scope>NUCLEOTIDE SEQUENCE</scope>
    <source>
        <strain evidence="2">MST-FP2251</strain>
    </source>
</reference>
<dbReference type="EMBL" id="VCAU01000170">
    <property type="protein sequence ID" value="KAF9883317.1"/>
    <property type="molecule type" value="Genomic_DNA"/>
</dbReference>
<dbReference type="InterPro" id="IPR024221">
    <property type="entry name" value="BLIP_dom_sf"/>
</dbReference>
<dbReference type="AlphaFoldDB" id="A0AAD4GND1"/>
<sequence>MHYSKLLIAAAAVFIQGSLAEVRILAYSGPDCTGNVQDLAVDNNAACDNSTNRFQSYKENGWGKSNGQRIAFYSEPGCTSQSFLYDTYSYDGDFFHSHQCYNIDGHSAVRYAQGANLY</sequence>
<keyword evidence="1" id="KW-0732">Signal</keyword>
<proteinExistence type="predicted"/>
<organism evidence="2 3">
    <name type="scientific">Aspergillus nanangensis</name>
    <dbReference type="NCBI Taxonomy" id="2582783"/>
    <lineage>
        <taxon>Eukaryota</taxon>
        <taxon>Fungi</taxon>
        <taxon>Dikarya</taxon>
        <taxon>Ascomycota</taxon>
        <taxon>Pezizomycotina</taxon>
        <taxon>Eurotiomycetes</taxon>
        <taxon>Eurotiomycetidae</taxon>
        <taxon>Eurotiales</taxon>
        <taxon>Aspergillaceae</taxon>
        <taxon>Aspergillus</taxon>
        <taxon>Aspergillus subgen. Circumdati</taxon>
    </lineage>
</organism>
<feature type="signal peptide" evidence="1">
    <location>
        <begin position="1"/>
        <end position="20"/>
    </location>
</feature>
<keyword evidence="3" id="KW-1185">Reference proteome</keyword>
<dbReference type="SUPFAM" id="SSF55648">
    <property type="entry name" value="beta-lactamase-inhibitor protein, BLIP"/>
    <property type="match status" value="1"/>
</dbReference>
<evidence type="ECO:0000313" key="2">
    <source>
        <dbReference type="EMBL" id="KAF9883317.1"/>
    </source>
</evidence>